<organism evidence="2 3">
    <name type="scientific">Eubacterium pyruvativorans</name>
    <dbReference type="NCBI Taxonomy" id="155865"/>
    <lineage>
        <taxon>Bacteria</taxon>
        <taxon>Bacillati</taxon>
        <taxon>Bacillota</taxon>
        <taxon>Clostridia</taxon>
        <taxon>Eubacteriales</taxon>
        <taxon>Eubacteriaceae</taxon>
        <taxon>Eubacterium</taxon>
    </lineage>
</organism>
<dbReference type="Pfam" id="PF07456">
    <property type="entry name" value="Hpre_diP_synt_I"/>
    <property type="match status" value="1"/>
</dbReference>
<dbReference type="InterPro" id="IPR010898">
    <property type="entry name" value="Hpre_diP_synth_I"/>
</dbReference>
<dbReference type="Gene3D" id="1.10.1760.20">
    <property type="match status" value="1"/>
</dbReference>
<feature type="transmembrane region" description="Helical" evidence="1">
    <location>
        <begin position="44"/>
        <end position="65"/>
    </location>
</feature>
<dbReference type="AlphaFoldDB" id="A0A1I7FR47"/>
<dbReference type="STRING" id="155865.SAMN05216515_10396"/>
<sequence>MSIRNTGGASPRDRSARRTKRLTTGAMFAALALIFSYIEFLIPINIGIPGIKLGFANLVIIIALYEMDFRYALAINLVRIGLSGLLFSGVFAMLYSLAGGLTSLLVMALLRRTGRFSIIGVSMAAGVAHNFGQLIVAALVIENAKMFIYFPVLVFSGMAAGIGIGILAAVLDRKVPKQLFR</sequence>
<name>A0A1I7FR47_9FIRM</name>
<feature type="transmembrane region" description="Helical" evidence="1">
    <location>
        <begin position="21"/>
        <end position="38"/>
    </location>
</feature>
<dbReference type="OrthoDB" id="9799095at2"/>
<keyword evidence="1" id="KW-0812">Transmembrane</keyword>
<evidence type="ECO:0000313" key="3">
    <source>
        <dbReference type="Proteomes" id="UP000198817"/>
    </source>
</evidence>
<keyword evidence="1" id="KW-0472">Membrane</keyword>
<feature type="transmembrane region" description="Helical" evidence="1">
    <location>
        <begin position="77"/>
        <end position="98"/>
    </location>
</feature>
<proteinExistence type="predicted"/>
<dbReference type="InterPro" id="IPR014535">
    <property type="entry name" value="Hpre_diP_synt_I"/>
</dbReference>
<dbReference type="Proteomes" id="UP000198817">
    <property type="component" value="Unassembled WGS sequence"/>
</dbReference>
<feature type="transmembrane region" description="Helical" evidence="1">
    <location>
        <begin position="118"/>
        <end position="141"/>
    </location>
</feature>
<keyword evidence="1" id="KW-1133">Transmembrane helix</keyword>
<evidence type="ECO:0000256" key="1">
    <source>
        <dbReference type="SAM" id="Phobius"/>
    </source>
</evidence>
<protein>
    <submittedName>
        <fullName evidence="2">Heptaprenyl diphosphate synthase</fullName>
    </submittedName>
</protein>
<accession>A0A1I7FR47</accession>
<dbReference type="RefSeq" id="WP_090470107.1">
    <property type="nucleotide sequence ID" value="NZ_FOWF01000003.1"/>
</dbReference>
<dbReference type="PIRSF" id="PIRSF027391">
    <property type="entry name" value="Hpre_diP_synt_I"/>
    <property type="match status" value="1"/>
</dbReference>
<reference evidence="2 3" key="1">
    <citation type="submission" date="2016-10" db="EMBL/GenBank/DDBJ databases">
        <authorList>
            <person name="de Groot N.N."/>
        </authorList>
    </citation>
    <scope>NUCLEOTIDE SEQUENCE [LARGE SCALE GENOMIC DNA]</scope>
    <source>
        <strain evidence="2 3">KHGC13</strain>
    </source>
</reference>
<gene>
    <name evidence="2" type="ORF">SAMN05216508_10396</name>
</gene>
<feature type="transmembrane region" description="Helical" evidence="1">
    <location>
        <begin position="148"/>
        <end position="171"/>
    </location>
</feature>
<keyword evidence="3" id="KW-1185">Reference proteome</keyword>
<dbReference type="EMBL" id="FPBT01000003">
    <property type="protein sequence ID" value="SFU38694.1"/>
    <property type="molecule type" value="Genomic_DNA"/>
</dbReference>
<evidence type="ECO:0000313" key="2">
    <source>
        <dbReference type="EMBL" id="SFU38694.1"/>
    </source>
</evidence>